<dbReference type="Pfam" id="PF00169">
    <property type="entry name" value="PH"/>
    <property type="match status" value="1"/>
</dbReference>
<gene>
    <name evidence="7" type="primary">ABSGL_10620.1 scaffold 12033</name>
</gene>
<dbReference type="FunCoup" id="A0A168QI08">
    <property type="interactions" value="89"/>
</dbReference>
<dbReference type="SMART" id="SM00454">
    <property type="entry name" value="SAM"/>
    <property type="match status" value="1"/>
</dbReference>
<feature type="compositionally biased region" description="Low complexity" evidence="3">
    <location>
        <begin position="520"/>
        <end position="543"/>
    </location>
</feature>
<dbReference type="InterPro" id="IPR013761">
    <property type="entry name" value="SAM/pointed_sf"/>
</dbReference>
<evidence type="ECO:0000313" key="7">
    <source>
        <dbReference type="EMBL" id="SAM04754.1"/>
    </source>
</evidence>
<feature type="region of interest" description="Disordered" evidence="3">
    <location>
        <begin position="512"/>
        <end position="564"/>
    </location>
</feature>
<feature type="compositionally biased region" description="Low complexity" evidence="3">
    <location>
        <begin position="88"/>
        <end position="104"/>
    </location>
</feature>
<dbReference type="PANTHER" id="PTHR12752:SF9">
    <property type="entry name" value="KRAMER, ISOFORM I"/>
    <property type="match status" value="1"/>
</dbReference>
<dbReference type="PROSITE" id="PS50105">
    <property type="entry name" value="SAM_DOMAIN"/>
    <property type="match status" value="1"/>
</dbReference>
<dbReference type="InterPro" id="IPR036028">
    <property type="entry name" value="SH3-like_dom_sf"/>
</dbReference>
<evidence type="ECO:0000256" key="1">
    <source>
        <dbReference type="ARBA" id="ARBA00022443"/>
    </source>
</evidence>
<dbReference type="Gene3D" id="2.30.30.40">
    <property type="entry name" value="SH3 Domains"/>
    <property type="match status" value="1"/>
</dbReference>
<evidence type="ECO:0000259" key="6">
    <source>
        <dbReference type="PROSITE" id="PS50105"/>
    </source>
</evidence>
<evidence type="ECO:0000313" key="8">
    <source>
        <dbReference type="Proteomes" id="UP000078561"/>
    </source>
</evidence>
<dbReference type="STRING" id="4829.A0A168QI08"/>
<reference evidence="7" key="1">
    <citation type="submission" date="2016-04" db="EMBL/GenBank/DDBJ databases">
        <authorList>
            <person name="Evans L.H."/>
            <person name="Alamgir A."/>
            <person name="Owens N."/>
            <person name="Weber N.D."/>
            <person name="Virtaneva K."/>
            <person name="Barbian K."/>
            <person name="Babar A."/>
            <person name="Rosenke K."/>
        </authorList>
    </citation>
    <scope>NUCLEOTIDE SEQUENCE [LARGE SCALE GENOMIC DNA]</scope>
    <source>
        <strain evidence="7">CBS 101.48</strain>
    </source>
</reference>
<evidence type="ECO:0000256" key="3">
    <source>
        <dbReference type="SAM" id="MobiDB-lite"/>
    </source>
</evidence>
<dbReference type="Pfam" id="PF14604">
    <property type="entry name" value="SH3_9"/>
    <property type="match status" value="1"/>
</dbReference>
<dbReference type="OrthoDB" id="73680at2759"/>
<dbReference type="Gene3D" id="2.30.29.30">
    <property type="entry name" value="Pleckstrin-homology domain (PH domain)/Phosphotyrosine-binding domain (PTB)"/>
    <property type="match status" value="1"/>
</dbReference>
<dbReference type="InterPro" id="IPR001849">
    <property type="entry name" value="PH_domain"/>
</dbReference>
<dbReference type="SUPFAM" id="SSF50044">
    <property type="entry name" value="SH3-domain"/>
    <property type="match status" value="1"/>
</dbReference>
<feature type="domain" description="SH3" evidence="4">
    <location>
        <begin position="1"/>
        <end position="62"/>
    </location>
</feature>
<accession>A0A168QI08</accession>
<dbReference type="InterPro" id="IPR001452">
    <property type="entry name" value="SH3_domain"/>
</dbReference>
<dbReference type="PROSITE" id="PS50002">
    <property type="entry name" value="SH3"/>
    <property type="match status" value="1"/>
</dbReference>
<dbReference type="SMART" id="SM00326">
    <property type="entry name" value="SH3"/>
    <property type="match status" value="1"/>
</dbReference>
<keyword evidence="1 2" id="KW-0728">SH3 domain</keyword>
<dbReference type="Gene3D" id="1.10.150.50">
    <property type="entry name" value="Transcription Factor, Ets-1"/>
    <property type="match status" value="1"/>
</dbReference>
<dbReference type="InParanoid" id="A0A168QI08"/>
<dbReference type="SMART" id="SM00233">
    <property type="entry name" value="PH"/>
    <property type="match status" value="1"/>
</dbReference>
<protein>
    <recommendedName>
        <fullName evidence="9">PH domain-containing protein</fullName>
    </recommendedName>
</protein>
<organism evidence="7">
    <name type="scientific">Absidia glauca</name>
    <name type="common">Pin mould</name>
    <dbReference type="NCBI Taxonomy" id="4829"/>
    <lineage>
        <taxon>Eukaryota</taxon>
        <taxon>Fungi</taxon>
        <taxon>Fungi incertae sedis</taxon>
        <taxon>Mucoromycota</taxon>
        <taxon>Mucoromycotina</taxon>
        <taxon>Mucoromycetes</taxon>
        <taxon>Mucorales</taxon>
        <taxon>Cunninghamellaceae</taxon>
        <taxon>Absidia</taxon>
    </lineage>
</organism>
<dbReference type="Pfam" id="PF07647">
    <property type="entry name" value="SAM_2"/>
    <property type="match status" value="1"/>
</dbReference>
<dbReference type="OMA" id="CDETICV"/>
<dbReference type="InterPro" id="IPR001660">
    <property type="entry name" value="SAM"/>
</dbReference>
<dbReference type="SUPFAM" id="SSF50729">
    <property type="entry name" value="PH domain-like"/>
    <property type="match status" value="1"/>
</dbReference>
<feature type="domain" description="SAM" evidence="6">
    <location>
        <begin position="176"/>
        <end position="261"/>
    </location>
</feature>
<evidence type="ECO:0000259" key="4">
    <source>
        <dbReference type="PROSITE" id="PS50002"/>
    </source>
</evidence>
<feature type="region of interest" description="Disordered" evidence="3">
    <location>
        <begin position="55"/>
        <end position="104"/>
    </location>
</feature>
<dbReference type="AlphaFoldDB" id="A0A168QI08"/>
<dbReference type="PROSITE" id="PS50003">
    <property type="entry name" value="PH_DOMAIN"/>
    <property type="match status" value="1"/>
</dbReference>
<keyword evidence="8" id="KW-1185">Reference proteome</keyword>
<sequence length="564" mass="63664">MDVVYVIHQFEAENEDEISLCIGDPVVVLERDDGFGDGWWQGRNKDGQQGLFPVNYTSVDPPLCNTTTDDEDDEDRGTYQDLSENEDQLSSSPSQISSLSHPLSTPSISTPIHRLGGYSSYSLATNSTSRSDNQFSTMSTPPPLSPNITFASKNLQKAVRATLLSTSLSPIPPEQWETEHVADWLTQLGFGSVVDQFIGKKKRSAGIHASLPLFYNSDMSEEEITGDVLLELSLQSLKELDIDTYGKRFKIHSSILALREEIFRQDPFYLHPTKSCLNTTEDYHWMLTGQGQPPRKYSLNQPSMSERLNSGFTSEGRRRSSDGSIDYYHQRAYENHSPPHSPLDKGIMEPEQHILHRNPSLDHHHQEEQVAPDMEGWLYKQGDKYKTWNKRWFVLKGSNLFYFKSPKDVRMKGLINLRGYRMVCDETICVGKYSFKAQHERERTFYFYADTDLSMKAWIQSLIKATISRDYTSPVVSSSTIPTVSLEMARRMNPRPPSSILYLNHSIQSLRRGPSSHQFPSSTLSSPPLMTSSLSDSSSSVDSAGSAPFRMPGDHDSLLSGDDL</sequence>
<proteinExistence type="predicted"/>
<dbReference type="InterPro" id="IPR011993">
    <property type="entry name" value="PH-like_dom_sf"/>
</dbReference>
<evidence type="ECO:0000259" key="5">
    <source>
        <dbReference type="PROSITE" id="PS50003"/>
    </source>
</evidence>
<dbReference type="PANTHER" id="PTHR12752">
    <property type="entry name" value="PHOSPHOINOSITOL 3-PHOSPHATE-BINDING PROTEIN"/>
    <property type="match status" value="1"/>
</dbReference>
<name>A0A168QI08_ABSGL</name>
<feature type="domain" description="PH" evidence="5">
    <location>
        <begin position="371"/>
        <end position="467"/>
    </location>
</feature>
<evidence type="ECO:0008006" key="9">
    <source>
        <dbReference type="Google" id="ProtNLM"/>
    </source>
</evidence>
<dbReference type="SUPFAM" id="SSF47769">
    <property type="entry name" value="SAM/Pointed domain"/>
    <property type="match status" value="1"/>
</dbReference>
<dbReference type="FunFam" id="2.30.29.30:FF:000286">
    <property type="entry name" value="PH-protein kinase domain containing protein"/>
    <property type="match status" value="1"/>
</dbReference>
<dbReference type="Proteomes" id="UP000078561">
    <property type="component" value="Unassembled WGS sequence"/>
</dbReference>
<dbReference type="EMBL" id="LT554417">
    <property type="protein sequence ID" value="SAM04754.1"/>
    <property type="molecule type" value="Genomic_DNA"/>
</dbReference>
<evidence type="ECO:0000256" key="2">
    <source>
        <dbReference type="PROSITE-ProRule" id="PRU00192"/>
    </source>
</evidence>